<reference evidence="1 2" key="1">
    <citation type="submission" date="2017-01" db="EMBL/GenBank/DDBJ databases">
        <title>Novel large sulfur bacteria in the metagenomes of groundwater-fed chemosynthetic microbial mats in the Lake Huron basin.</title>
        <authorList>
            <person name="Sharrar A.M."/>
            <person name="Flood B.E."/>
            <person name="Bailey J.V."/>
            <person name="Jones D.S."/>
            <person name="Biddanda B."/>
            <person name="Ruberg S.A."/>
            <person name="Marcus D.N."/>
            <person name="Dick G.J."/>
        </authorList>
    </citation>
    <scope>NUCLEOTIDE SEQUENCE [LARGE SCALE GENOMIC DNA]</scope>
    <source>
        <strain evidence="1">A8</strain>
    </source>
</reference>
<proteinExistence type="predicted"/>
<evidence type="ECO:0008006" key="3">
    <source>
        <dbReference type="Google" id="ProtNLM"/>
    </source>
</evidence>
<name>A0A1Y1QV38_9GAMM</name>
<evidence type="ECO:0000313" key="1">
    <source>
        <dbReference type="EMBL" id="OQX14582.1"/>
    </source>
</evidence>
<organism evidence="1 2">
    <name type="scientific">Thiothrix lacustris</name>
    <dbReference type="NCBI Taxonomy" id="525917"/>
    <lineage>
        <taxon>Bacteria</taxon>
        <taxon>Pseudomonadati</taxon>
        <taxon>Pseudomonadota</taxon>
        <taxon>Gammaproteobacteria</taxon>
        <taxon>Thiotrichales</taxon>
        <taxon>Thiotrichaceae</taxon>
        <taxon>Thiothrix</taxon>
    </lineage>
</organism>
<dbReference type="Proteomes" id="UP000192491">
    <property type="component" value="Unassembled WGS sequence"/>
</dbReference>
<protein>
    <recommendedName>
        <fullName evidence="3">Phage Gp37/Gp68 family protein</fullName>
    </recommendedName>
</protein>
<gene>
    <name evidence="1" type="ORF">BWK73_09310</name>
</gene>
<evidence type="ECO:0000313" key="2">
    <source>
        <dbReference type="Proteomes" id="UP000192491"/>
    </source>
</evidence>
<comment type="caution">
    <text evidence="1">The sequence shown here is derived from an EMBL/GenBank/DDBJ whole genome shotgun (WGS) entry which is preliminary data.</text>
</comment>
<sequence>MAEKTEIAWTDSTFNPWWGCTKVGAGCDNCYAAALDKRTGGNHFAGFSIIASAPKNLSDTYWQKPLQWQRKAAKAGIRYKVFCGSMCDWADKNGDPAQRERLWDLISATPNLDWQLLTKRASNIKKYLPTDWGEGYPNVWLGVTVENRRQGLRRMDMLKTIPAQVRFLSIEPLLEDLGELNLDGIHWVIVGGESGAKARAMQTAWVDNIFQQCQQQSVPFFFKQWGTWGQDSKRRAVAANGSLYQCREFKEFPREHDQESVPYSFLQ</sequence>
<dbReference type="Pfam" id="PF07505">
    <property type="entry name" value="DUF5131"/>
    <property type="match status" value="1"/>
</dbReference>
<dbReference type="AlphaFoldDB" id="A0A1Y1QV38"/>
<dbReference type="InterPro" id="IPR011101">
    <property type="entry name" value="DUF5131"/>
</dbReference>
<accession>A0A1Y1QV38</accession>
<dbReference type="EMBL" id="MTEJ01000027">
    <property type="protein sequence ID" value="OQX14582.1"/>
    <property type="molecule type" value="Genomic_DNA"/>
</dbReference>